<feature type="binding site" evidence="5">
    <location>
        <position position="17"/>
    </location>
    <ligand>
        <name>Zn(2+)</name>
        <dbReference type="ChEBI" id="CHEBI:29105"/>
    </ligand>
</feature>
<evidence type="ECO:0000313" key="9">
    <source>
        <dbReference type="Proteomes" id="UP000749646"/>
    </source>
</evidence>
<dbReference type="EMBL" id="JAAAHW010003141">
    <property type="protein sequence ID" value="KAF9988137.1"/>
    <property type="molecule type" value="Genomic_DNA"/>
</dbReference>
<dbReference type="Pfam" id="PF04495">
    <property type="entry name" value="GRASP55_65"/>
    <property type="match status" value="1"/>
</dbReference>
<feature type="domain" description="PDZ GRASP-type" evidence="7">
    <location>
        <begin position="112"/>
        <end position="201"/>
    </location>
</feature>
<feature type="region of interest" description="Disordered" evidence="6">
    <location>
        <begin position="223"/>
        <end position="248"/>
    </location>
</feature>
<proteinExistence type="predicted"/>
<dbReference type="SUPFAM" id="SSF50156">
    <property type="entry name" value="PDZ domain-like"/>
    <property type="match status" value="1"/>
</dbReference>
<evidence type="ECO:0000259" key="7">
    <source>
        <dbReference type="PROSITE" id="PS51865"/>
    </source>
</evidence>
<feature type="region of interest" description="Disordered" evidence="6">
    <location>
        <begin position="395"/>
        <end position="446"/>
    </location>
</feature>
<keyword evidence="2" id="KW-0677">Repeat</keyword>
<sequence>MGNSTSGDSGRYRHGYHVLRVKDSSPASQAGLRPFFDYIMAVNDIRLDTESTVLHEQMEANEDKPIVLDVYSTREQAPRRMEMMPTKKWGDGNGGLMGCSIRFCMFDTISDVVWHVLDIALESPAELAGLVALSDYIIGTSLGIMRGESDLYDLVEDYIGEALPLHVYNVDTNQVREVIIVPSEEWGGEGLLGCNVGYGYLHRLPKIATTHPDAKGSLAELYEERDQDGSVATEEPHATDPFSPEAHGGILAPVVEHAENTNEPATERISDQKDAHDKNIISGTLETSVSPVQVLSSALQSKDPHLDQIKVSRQRDDSTSHDSMHTPRSLQESSNSLVNINESRERSGNVSGAPADSVNDHAHQPPPAIAARMIPGIHGRGHHGFPARDRISLRDAQDQAQRHSALYREQKERYDAEQAIAASTSQDTQDKEDPRGNHGLQDTDPTLEGMIRNMALGATVFPL</sequence>
<dbReference type="PANTHER" id="PTHR12893">
    <property type="entry name" value="GOLGI REASSEMBLY STACKING PROTEIN GRASP"/>
    <property type="match status" value="1"/>
</dbReference>
<evidence type="ECO:0000256" key="6">
    <source>
        <dbReference type="SAM" id="MobiDB-lite"/>
    </source>
</evidence>
<comment type="subcellular location">
    <subcellularLocation>
        <location evidence="1">Golgi apparatus membrane</location>
    </subcellularLocation>
</comment>
<feature type="compositionally biased region" description="Polar residues" evidence="6">
    <location>
        <begin position="326"/>
        <end position="341"/>
    </location>
</feature>
<evidence type="ECO:0000256" key="4">
    <source>
        <dbReference type="ARBA" id="ARBA00023136"/>
    </source>
</evidence>
<dbReference type="InterPro" id="IPR036034">
    <property type="entry name" value="PDZ_sf"/>
</dbReference>
<protein>
    <recommendedName>
        <fullName evidence="7">PDZ GRASP-type domain-containing protein</fullName>
    </recommendedName>
</protein>
<dbReference type="PANTHER" id="PTHR12893:SF0">
    <property type="entry name" value="GRASP65"/>
    <property type="match status" value="1"/>
</dbReference>
<keyword evidence="4" id="KW-0472">Membrane</keyword>
<evidence type="ECO:0000256" key="3">
    <source>
        <dbReference type="ARBA" id="ARBA00023034"/>
    </source>
</evidence>
<evidence type="ECO:0000256" key="2">
    <source>
        <dbReference type="ARBA" id="ARBA00022737"/>
    </source>
</evidence>
<dbReference type="AlphaFoldDB" id="A0A9P6MBN9"/>
<dbReference type="GO" id="GO:0046872">
    <property type="term" value="F:metal ion binding"/>
    <property type="evidence" value="ECO:0007669"/>
    <property type="project" value="UniProtKB-KW"/>
</dbReference>
<dbReference type="GO" id="GO:0000139">
    <property type="term" value="C:Golgi membrane"/>
    <property type="evidence" value="ECO:0007669"/>
    <property type="project" value="UniProtKB-SubCell"/>
</dbReference>
<feature type="binding site" evidence="5">
    <location>
        <position position="104"/>
    </location>
    <ligand>
        <name>Zn(2+)</name>
        <dbReference type="ChEBI" id="CHEBI:29105"/>
    </ligand>
</feature>
<feature type="compositionally biased region" description="Basic and acidic residues" evidence="6">
    <location>
        <begin position="223"/>
        <end position="238"/>
    </location>
</feature>
<feature type="domain" description="PDZ GRASP-type" evidence="7">
    <location>
        <begin position="14"/>
        <end position="106"/>
    </location>
</feature>
<keyword evidence="9" id="KW-1185">Reference proteome</keyword>
<evidence type="ECO:0000313" key="8">
    <source>
        <dbReference type="EMBL" id="KAF9988137.1"/>
    </source>
</evidence>
<dbReference type="PROSITE" id="PS51865">
    <property type="entry name" value="PDZ_GRASP"/>
    <property type="match status" value="2"/>
</dbReference>
<accession>A0A9P6MBN9</accession>
<organism evidence="8 9">
    <name type="scientific">Modicella reniformis</name>
    <dbReference type="NCBI Taxonomy" id="1440133"/>
    <lineage>
        <taxon>Eukaryota</taxon>
        <taxon>Fungi</taxon>
        <taxon>Fungi incertae sedis</taxon>
        <taxon>Mucoromycota</taxon>
        <taxon>Mortierellomycotina</taxon>
        <taxon>Mortierellomycetes</taxon>
        <taxon>Mortierellales</taxon>
        <taxon>Mortierellaceae</taxon>
        <taxon>Modicella</taxon>
    </lineage>
</organism>
<dbReference type="InterPro" id="IPR007583">
    <property type="entry name" value="GRASP55_65"/>
</dbReference>
<feature type="compositionally biased region" description="Basic and acidic residues" evidence="6">
    <location>
        <begin position="395"/>
        <end position="416"/>
    </location>
</feature>
<evidence type="ECO:0000256" key="1">
    <source>
        <dbReference type="ARBA" id="ARBA00004394"/>
    </source>
</evidence>
<reference evidence="8" key="1">
    <citation type="journal article" date="2020" name="Fungal Divers.">
        <title>Resolving the Mortierellaceae phylogeny through synthesis of multi-gene phylogenetics and phylogenomics.</title>
        <authorList>
            <person name="Vandepol N."/>
            <person name="Liber J."/>
            <person name="Desiro A."/>
            <person name="Na H."/>
            <person name="Kennedy M."/>
            <person name="Barry K."/>
            <person name="Grigoriev I.V."/>
            <person name="Miller A.N."/>
            <person name="O'Donnell K."/>
            <person name="Stajich J.E."/>
            <person name="Bonito G."/>
        </authorList>
    </citation>
    <scope>NUCLEOTIDE SEQUENCE</scope>
    <source>
        <strain evidence="8">MES-2147</strain>
    </source>
</reference>
<dbReference type="InterPro" id="IPR024958">
    <property type="entry name" value="GRASP_PDZ"/>
</dbReference>
<keyword evidence="3" id="KW-0333">Golgi apparatus</keyword>
<dbReference type="Gene3D" id="2.30.42.10">
    <property type="match status" value="2"/>
</dbReference>
<feature type="compositionally biased region" description="Basic and acidic residues" evidence="6">
    <location>
        <begin position="302"/>
        <end position="325"/>
    </location>
</feature>
<feature type="region of interest" description="Disordered" evidence="6">
    <location>
        <begin position="299"/>
        <end position="366"/>
    </location>
</feature>
<keyword evidence="5" id="KW-0862">Zinc</keyword>
<keyword evidence="5" id="KW-0479">Metal-binding</keyword>
<gene>
    <name evidence="8" type="ORF">BGZ65_011850</name>
</gene>
<name>A0A9P6MBN9_9FUNG</name>
<comment type="caution">
    <text evidence="8">The sequence shown here is derived from an EMBL/GenBank/DDBJ whole genome shotgun (WGS) entry which is preliminary data.</text>
</comment>
<evidence type="ECO:0000256" key="5">
    <source>
        <dbReference type="PIRSR" id="PIRSR607583-1"/>
    </source>
</evidence>
<dbReference type="FunFam" id="2.30.42.10:FF:000026">
    <property type="entry name" value="Golgi reassembly stacking protein 2"/>
    <property type="match status" value="1"/>
</dbReference>
<dbReference type="GO" id="GO:0007030">
    <property type="term" value="P:Golgi organization"/>
    <property type="evidence" value="ECO:0007669"/>
    <property type="project" value="TreeGrafter"/>
</dbReference>
<dbReference type="Proteomes" id="UP000749646">
    <property type="component" value="Unassembled WGS sequence"/>
</dbReference>
<dbReference type="OrthoDB" id="3318at2759"/>